<dbReference type="PANTHER" id="PTHR36852">
    <property type="entry name" value="PROTEIN GVPL 2"/>
    <property type="match status" value="1"/>
</dbReference>
<accession>A0A853M6V7</accession>
<dbReference type="GO" id="GO:0031412">
    <property type="term" value="P:gas vesicle organization"/>
    <property type="evidence" value="ECO:0007669"/>
    <property type="project" value="InterPro"/>
</dbReference>
<dbReference type="Proteomes" id="UP000093894">
    <property type="component" value="Unassembled WGS sequence"/>
</dbReference>
<name>A0A853M6V7_9MYCO</name>
<evidence type="ECO:0000313" key="4">
    <source>
        <dbReference type="EMBL" id="OBJ64353.1"/>
    </source>
</evidence>
<evidence type="ECO:0000256" key="2">
    <source>
        <dbReference type="ARBA" id="ARBA00035108"/>
    </source>
</evidence>
<comment type="subcellular location">
    <subcellularLocation>
        <location evidence="2">Gas vesicle</location>
    </subcellularLocation>
</comment>
<evidence type="ECO:0000313" key="5">
    <source>
        <dbReference type="Proteomes" id="UP000093894"/>
    </source>
</evidence>
<dbReference type="Pfam" id="PF06386">
    <property type="entry name" value="GvpL_GvpF"/>
    <property type="match status" value="1"/>
</dbReference>
<dbReference type="PANTHER" id="PTHR36852:SF1">
    <property type="entry name" value="PROTEIN GVPL 2"/>
    <property type="match status" value="1"/>
</dbReference>
<dbReference type="InterPro" id="IPR009430">
    <property type="entry name" value="GvpL/GvpF"/>
</dbReference>
<sequence length="260" mass="28354">MTSSDLRDQGQDAQRSSGVYVYGIVPADVQVEEHARGVGDPPAKVDVVREGDIAALISDVPTDRPLGTPEDLQAHAQLLDGTASVTPVLPLRFGAVMADVDAVASELLREHHDEFAQALNALEGHAQYIVRGRYDEEAIIAEIVSESDQASALLEDIRGKPDEASRNSQIALGEYIGNAIEYKRQVDTKVVIDVLDELATEVNVRPPTHEYDAVHVALLVQLEREPDLEAVLDRLAEHWGERVALRLLGPLAPYDFVVTS</sequence>
<dbReference type="AlphaFoldDB" id="A0A853M6V7"/>
<comment type="caution">
    <text evidence="4">The sequence shown here is derived from an EMBL/GenBank/DDBJ whole genome shotgun (WGS) entry which is preliminary data.</text>
</comment>
<keyword evidence="1" id="KW-0304">Gas vesicle</keyword>
<protein>
    <submittedName>
        <fullName evidence="4">Gas vesicle protein GvpFL</fullName>
    </submittedName>
</protein>
<dbReference type="GO" id="GO:0031411">
    <property type="term" value="C:gas vesicle"/>
    <property type="evidence" value="ECO:0007669"/>
    <property type="project" value="UniProtKB-SubCell"/>
</dbReference>
<gene>
    <name evidence="4" type="ORF">A5628_20700</name>
</gene>
<comment type="similarity">
    <text evidence="3">Belongs to the gas vesicle GvpF/GvpL family.</text>
</comment>
<reference evidence="4 5" key="1">
    <citation type="submission" date="2016-06" db="EMBL/GenBank/DDBJ databases">
        <authorList>
            <person name="Sutton G."/>
            <person name="Brinkac L."/>
            <person name="Sanka R."/>
            <person name="Adams M."/>
            <person name="Lau E."/>
            <person name="Garcia-Basteiro A."/>
            <person name="Lopez-Varela E."/>
            <person name="Palencia S."/>
        </authorList>
    </citation>
    <scope>NUCLEOTIDE SEQUENCE [LARGE SCALE GENOMIC DNA]</scope>
    <source>
        <strain evidence="4 5">1164983.0</strain>
    </source>
</reference>
<organism evidence="4 5">
    <name type="scientific">Mycobacterium colombiense</name>
    <dbReference type="NCBI Taxonomy" id="339268"/>
    <lineage>
        <taxon>Bacteria</taxon>
        <taxon>Bacillati</taxon>
        <taxon>Actinomycetota</taxon>
        <taxon>Actinomycetes</taxon>
        <taxon>Mycobacteriales</taxon>
        <taxon>Mycobacteriaceae</taxon>
        <taxon>Mycobacterium</taxon>
        <taxon>Mycobacterium avium complex (MAC)</taxon>
    </lineage>
</organism>
<dbReference type="RefSeq" id="WP_065074828.1">
    <property type="nucleotide sequence ID" value="NZ_LZKX01000070.1"/>
</dbReference>
<proteinExistence type="inferred from homology"/>
<evidence type="ECO:0000256" key="1">
    <source>
        <dbReference type="ARBA" id="ARBA00022987"/>
    </source>
</evidence>
<dbReference type="EMBL" id="LZLG01000014">
    <property type="protein sequence ID" value="OBJ64353.1"/>
    <property type="molecule type" value="Genomic_DNA"/>
</dbReference>
<evidence type="ECO:0000256" key="3">
    <source>
        <dbReference type="ARBA" id="ARBA00035643"/>
    </source>
</evidence>